<name>A0A154BSA6_ANASB</name>
<dbReference type="PANTHER" id="PTHR40112:SF1">
    <property type="entry name" value="H2HPP ISOMERASE"/>
    <property type="match status" value="1"/>
</dbReference>
<dbReference type="InterPro" id="IPR011051">
    <property type="entry name" value="RmlC_Cupin_sf"/>
</dbReference>
<dbReference type="PANTHER" id="PTHR40112">
    <property type="entry name" value="H2HPP ISOMERASE"/>
    <property type="match status" value="1"/>
</dbReference>
<comment type="caution">
    <text evidence="2">The sequence shown here is derived from an EMBL/GenBank/DDBJ whole genome shotgun (WGS) entry which is preliminary data.</text>
</comment>
<dbReference type="CDD" id="cd02238">
    <property type="entry name" value="cupin_KdgF"/>
    <property type="match status" value="1"/>
</dbReference>
<evidence type="ECO:0000313" key="2">
    <source>
        <dbReference type="EMBL" id="KYZ76883.1"/>
    </source>
</evidence>
<dbReference type="EMBL" id="LSGP01000016">
    <property type="protein sequence ID" value="KYZ76883.1"/>
    <property type="molecule type" value="Genomic_DNA"/>
</dbReference>
<dbReference type="Proteomes" id="UP000076268">
    <property type="component" value="Unassembled WGS sequence"/>
</dbReference>
<dbReference type="STRING" id="1794912.AXX12_18435"/>
<protein>
    <submittedName>
        <fullName evidence="2">Pectin degradation protein</fullName>
    </submittedName>
</protein>
<accession>A0A154BSA6</accession>
<proteinExistence type="predicted"/>
<organism evidence="2 3">
    <name type="scientific">Anaerosporomusa subterranea</name>
    <dbReference type="NCBI Taxonomy" id="1794912"/>
    <lineage>
        <taxon>Bacteria</taxon>
        <taxon>Bacillati</taxon>
        <taxon>Bacillota</taxon>
        <taxon>Negativicutes</taxon>
        <taxon>Acetonemataceae</taxon>
        <taxon>Anaerosporomusa</taxon>
    </lineage>
</organism>
<dbReference type="InterPro" id="IPR052535">
    <property type="entry name" value="Bacilysin_H2HPP_isomerase"/>
</dbReference>
<dbReference type="AlphaFoldDB" id="A0A154BSA6"/>
<dbReference type="PIRSF" id="PIRSF029883">
    <property type="entry name" value="KdgF"/>
    <property type="match status" value="1"/>
</dbReference>
<dbReference type="Pfam" id="PF07883">
    <property type="entry name" value="Cupin_2"/>
    <property type="match status" value="1"/>
</dbReference>
<evidence type="ECO:0000259" key="1">
    <source>
        <dbReference type="Pfam" id="PF07883"/>
    </source>
</evidence>
<gene>
    <name evidence="2" type="ORF">AXX12_18435</name>
</gene>
<keyword evidence="3" id="KW-1185">Reference proteome</keyword>
<evidence type="ECO:0000313" key="3">
    <source>
        <dbReference type="Proteomes" id="UP000076268"/>
    </source>
</evidence>
<dbReference type="Gene3D" id="2.60.120.10">
    <property type="entry name" value="Jelly Rolls"/>
    <property type="match status" value="1"/>
</dbReference>
<dbReference type="InterPro" id="IPR025499">
    <property type="entry name" value="KdgF"/>
</dbReference>
<dbReference type="InterPro" id="IPR013096">
    <property type="entry name" value="Cupin_2"/>
</dbReference>
<dbReference type="SUPFAM" id="SSF51182">
    <property type="entry name" value="RmlC-like cupins"/>
    <property type="match status" value="1"/>
</dbReference>
<dbReference type="InterPro" id="IPR014710">
    <property type="entry name" value="RmlC-like_jellyroll"/>
</dbReference>
<feature type="domain" description="Cupin type-2" evidence="1">
    <location>
        <begin position="32"/>
        <end position="90"/>
    </location>
</feature>
<dbReference type="RefSeq" id="WP_066240437.1">
    <property type="nucleotide sequence ID" value="NZ_LSGP01000016.1"/>
</dbReference>
<dbReference type="OrthoDB" id="9811153at2"/>
<sequence length="108" mass="12114">MIVEYANVAETRVSDKNVRRVLSYGENLMLVEFRFAKGGVGTPHMHEQHDQVGYIAKGSFEITVGDETKIVRQGDSYYAPKNMLHGVVALEEDSVIVDAFTPHRADFL</sequence>
<reference evidence="2 3" key="1">
    <citation type="submission" date="2016-02" db="EMBL/GenBank/DDBJ databases">
        <title>Anaerosporomusa subterraneum gen. nov., sp. nov., a spore-forming obligate anaerobe isolated from saprolite.</title>
        <authorList>
            <person name="Choi J.K."/>
            <person name="Shah M."/>
            <person name="Yee N."/>
        </authorList>
    </citation>
    <scope>NUCLEOTIDE SEQUENCE [LARGE SCALE GENOMIC DNA]</scope>
    <source>
        <strain evidence="2 3">RU4</strain>
    </source>
</reference>